<protein>
    <recommendedName>
        <fullName evidence="8">Chlorophyllase</fullName>
    </recommendedName>
</protein>
<keyword evidence="5" id="KW-0732">Signal</keyword>
<gene>
    <name evidence="6" type="ORF">GCM10010201_10100</name>
</gene>
<dbReference type="EMBL" id="BAAARY010000003">
    <property type="protein sequence ID" value="GAA2515632.1"/>
    <property type="molecule type" value="Genomic_DNA"/>
</dbReference>
<dbReference type="Pfam" id="PF07224">
    <property type="entry name" value="Chlorophyllase"/>
    <property type="match status" value="1"/>
</dbReference>
<evidence type="ECO:0000313" key="6">
    <source>
        <dbReference type="EMBL" id="GAA2515632.1"/>
    </source>
</evidence>
<dbReference type="Proteomes" id="UP001499978">
    <property type="component" value="Unassembled WGS sequence"/>
</dbReference>
<evidence type="ECO:0000256" key="2">
    <source>
        <dbReference type="ARBA" id="ARBA00022963"/>
    </source>
</evidence>
<keyword evidence="2" id="KW-0442">Lipid degradation</keyword>
<reference evidence="6 7" key="1">
    <citation type="journal article" date="2019" name="Int. J. Syst. Evol. Microbiol.">
        <title>The Global Catalogue of Microorganisms (GCM) 10K type strain sequencing project: providing services to taxonomists for standard genome sequencing and annotation.</title>
        <authorList>
            <consortium name="The Broad Institute Genomics Platform"/>
            <consortium name="The Broad Institute Genome Sequencing Center for Infectious Disease"/>
            <person name="Wu L."/>
            <person name="Ma J."/>
        </authorList>
    </citation>
    <scope>NUCLEOTIDE SEQUENCE [LARGE SCALE GENOMIC DNA]</scope>
    <source>
        <strain evidence="6 7">JCM 3367</strain>
    </source>
</reference>
<accession>A0ABN3N7G3</accession>
<feature type="region of interest" description="Disordered" evidence="4">
    <location>
        <begin position="23"/>
        <end position="69"/>
    </location>
</feature>
<evidence type="ECO:0000256" key="3">
    <source>
        <dbReference type="ARBA" id="ARBA00023098"/>
    </source>
</evidence>
<dbReference type="SUPFAM" id="SSF53474">
    <property type="entry name" value="alpha/beta-Hydrolases"/>
    <property type="match status" value="1"/>
</dbReference>
<proteinExistence type="predicted"/>
<organism evidence="6 7">
    <name type="scientific">Pilimelia columellifera subsp. columellifera</name>
    <dbReference type="NCBI Taxonomy" id="706583"/>
    <lineage>
        <taxon>Bacteria</taxon>
        <taxon>Bacillati</taxon>
        <taxon>Actinomycetota</taxon>
        <taxon>Actinomycetes</taxon>
        <taxon>Micromonosporales</taxon>
        <taxon>Micromonosporaceae</taxon>
        <taxon>Pilimelia</taxon>
    </lineage>
</organism>
<dbReference type="InterPro" id="IPR029058">
    <property type="entry name" value="AB_hydrolase_fold"/>
</dbReference>
<feature type="compositionally biased region" description="Low complexity" evidence="4">
    <location>
        <begin position="23"/>
        <end position="36"/>
    </location>
</feature>
<evidence type="ECO:0008006" key="8">
    <source>
        <dbReference type="Google" id="ProtNLM"/>
    </source>
</evidence>
<feature type="compositionally biased region" description="Low complexity" evidence="4">
    <location>
        <begin position="43"/>
        <end position="62"/>
    </location>
</feature>
<name>A0ABN3N7G3_9ACTN</name>
<keyword evidence="7" id="KW-1185">Reference proteome</keyword>
<dbReference type="PANTHER" id="PTHR10272:SF0">
    <property type="entry name" value="PLATELET-ACTIVATING FACTOR ACETYLHYDROLASE"/>
    <property type="match status" value="1"/>
</dbReference>
<comment type="caution">
    <text evidence="6">The sequence shown here is derived from an EMBL/GenBank/DDBJ whole genome shotgun (WGS) entry which is preliminary data.</text>
</comment>
<evidence type="ECO:0000256" key="5">
    <source>
        <dbReference type="SAM" id="SignalP"/>
    </source>
</evidence>
<keyword evidence="3" id="KW-0443">Lipid metabolism</keyword>
<dbReference type="Gene3D" id="3.40.50.1820">
    <property type="entry name" value="alpha/beta hydrolase"/>
    <property type="match status" value="1"/>
</dbReference>
<feature type="chain" id="PRO_5046137216" description="Chlorophyllase" evidence="5">
    <location>
        <begin position="19"/>
        <end position="327"/>
    </location>
</feature>
<dbReference type="PANTHER" id="PTHR10272">
    <property type="entry name" value="PLATELET-ACTIVATING FACTOR ACETYLHYDROLASE"/>
    <property type="match status" value="1"/>
</dbReference>
<keyword evidence="1" id="KW-0378">Hydrolase</keyword>
<evidence type="ECO:0000313" key="7">
    <source>
        <dbReference type="Proteomes" id="UP001499978"/>
    </source>
</evidence>
<sequence>MLLATGLAAALIAGCDAAAPASSGQADAAGGASAGRSPGGRSPGAAGPGASADAASVAPTTAPRRRHAVGVRQLAVDRGDRSLPTTIWYPAGRAGRDATAAEGRFPVVLFSHGLGGEPADYRPLLSRFAQAGFVVAAPAYPRTRRGSDRDPVDVLNQPLDASRVLDVVLSLDNRRGDGLRGRLDTGRVAAAGHSAGGMTTIGMFTLTRDDRLRAGVVMAGGTLGINLAYGGAATPLLFVHGQRDQVVPYDAGRRAFQAVPWPKAMLTLPEGDHGEGLGRGADDDFEAVADFTVEFLRWGLYRDPSARDNLRRAAASGTAGPTLDDRL</sequence>
<dbReference type="InterPro" id="IPR017395">
    <property type="entry name" value="Chlorophyllase-like"/>
</dbReference>
<feature type="signal peptide" evidence="5">
    <location>
        <begin position="1"/>
        <end position="18"/>
    </location>
</feature>
<evidence type="ECO:0000256" key="4">
    <source>
        <dbReference type="SAM" id="MobiDB-lite"/>
    </source>
</evidence>
<evidence type="ECO:0000256" key="1">
    <source>
        <dbReference type="ARBA" id="ARBA00022801"/>
    </source>
</evidence>